<evidence type="ECO:0000259" key="1">
    <source>
        <dbReference type="Pfam" id="PF22552"/>
    </source>
</evidence>
<name>A0ABP7XTG3_9ACTN</name>
<accession>A0ABP7XTG3</accession>
<sequence length="139" mass="15504">MTTWDDLNRRLVGALLALDLDDMLTIGEPAPTPVRTGLLRRRTPSGPRRWVAATAGQTVLVLEVVGSTSFGGDWAMTPEQEQALERAGWERPWSEEMRTWIRDVPVLDAPRAAVTLVKALRLLDLDVETLEFALSHEES</sequence>
<proteinExistence type="predicted"/>
<reference evidence="3" key="1">
    <citation type="journal article" date="2019" name="Int. J. Syst. Evol. Microbiol.">
        <title>The Global Catalogue of Microorganisms (GCM) 10K type strain sequencing project: providing services to taxonomists for standard genome sequencing and annotation.</title>
        <authorList>
            <consortium name="The Broad Institute Genomics Platform"/>
            <consortium name="The Broad Institute Genome Sequencing Center for Infectious Disease"/>
            <person name="Wu L."/>
            <person name="Ma J."/>
        </authorList>
    </citation>
    <scope>NUCLEOTIDE SEQUENCE [LARGE SCALE GENOMIC DNA]</scope>
    <source>
        <strain evidence="3">JCM 16703</strain>
    </source>
</reference>
<gene>
    <name evidence="2" type="ORF">GCM10022215_34280</name>
</gene>
<dbReference type="RefSeq" id="WP_344734689.1">
    <property type="nucleotide sequence ID" value="NZ_BAAAZH010000028.1"/>
</dbReference>
<dbReference type="InterPro" id="IPR054344">
    <property type="entry name" value="TY-Chap_N"/>
</dbReference>
<dbReference type="Proteomes" id="UP001501495">
    <property type="component" value="Unassembled WGS sequence"/>
</dbReference>
<comment type="caution">
    <text evidence="2">The sequence shown here is derived from an EMBL/GenBank/DDBJ whole genome shotgun (WGS) entry which is preliminary data.</text>
</comment>
<keyword evidence="3" id="KW-1185">Reference proteome</keyword>
<feature type="domain" description="TY-Chap N-terminal" evidence="1">
    <location>
        <begin position="3"/>
        <end position="121"/>
    </location>
</feature>
<organism evidence="2 3">
    <name type="scientific">Nocardioides fonticola</name>
    <dbReference type="NCBI Taxonomy" id="450363"/>
    <lineage>
        <taxon>Bacteria</taxon>
        <taxon>Bacillati</taxon>
        <taxon>Actinomycetota</taxon>
        <taxon>Actinomycetes</taxon>
        <taxon>Propionibacteriales</taxon>
        <taxon>Nocardioidaceae</taxon>
        <taxon>Nocardioides</taxon>
    </lineage>
</organism>
<dbReference type="EMBL" id="BAAAZH010000028">
    <property type="protein sequence ID" value="GAA4125650.1"/>
    <property type="molecule type" value="Genomic_DNA"/>
</dbReference>
<protein>
    <recommendedName>
        <fullName evidence="1">TY-Chap N-terminal domain-containing protein</fullName>
    </recommendedName>
</protein>
<evidence type="ECO:0000313" key="3">
    <source>
        <dbReference type="Proteomes" id="UP001501495"/>
    </source>
</evidence>
<evidence type="ECO:0000313" key="2">
    <source>
        <dbReference type="EMBL" id="GAA4125650.1"/>
    </source>
</evidence>
<dbReference type="Pfam" id="PF22552">
    <property type="entry name" value="TY-Chap3"/>
    <property type="match status" value="1"/>
</dbReference>